<comment type="subcellular location">
    <subcellularLocation>
        <location evidence="4">Cell membrane</location>
    </subcellularLocation>
    <subcellularLocation>
        <location evidence="1">Membrane</location>
        <topology evidence="1">Multi-pass membrane protein</topology>
    </subcellularLocation>
</comment>
<organism evidence="6 7">
    <name type="scientific">Cytobacillus horneckiae</name>
    <dbReference type="NCBI Taxonomy" id="549687"/>
    <lineage>
        <taxon>Bacteria</taxon>
        <taxon>Bacillati</taxon>
        <taxon>Bacillota</taxon>
        <taxon>Bacilli</taxon>
        <taxon>Bacillales</taxon>
        <taxon>Bacillaceae</taxon>
        <taxon>Cytobacillus</taxon>
    </lineage>
</organism>
<keyword evidence="5" id="KW-0812">Transmembrane</keyword>
<keyword evidence="3 4" id="KW-0472">Membrane</keyword>
<dbReference type="GO" id="GO:0005886">
    <property type="term" value="C:plasma membrane"/>
    <property type="evidence" value="ECO:0007669"/>
    <property type="project" value="UniProtKB-SubCell"/>
</dbReference>
<comment type="caution">
    <text evidence="6">The sequence shown here is derived from an EMBL/GenBank/DDBJ whole genome shotgun (WGS) entry which is preliminary data.</text>
</comment>
<name>A0A2N0ZEL8_9BACI</name>
<protein>
    <submittedName>
        <fullName evidence="6">Spore germination protein</fullName>
    </submittedName>
</protein>
<gene>
    <name evidence="6" type="ORF">CWS20_16375</name>
</gene>
<dbReference type="Proteomes" id="UP000233343">
    <property type="component" value="Unassembled WGS sequence"/>
</dbReference>
<dbReference type="InterPro" id="IPR050768">
    <property type="entry name" value="UPF0353/GerABKA_families"/>
</dbReference>
<dbReference type="PANTHER" id="PTHR22550:SF5">
    <property type="entry name" value="LEUCINE ZIPPER PROTEIN 4"/>
    <property type="match status" value="1"/>
</dbReference>
<dbReference type="Pfam" id="PF03323">
    <property type="entry name" value="GerA"/>
    <property type="match status" value="1"/>
</dbReference>
<feature type="transmembrane region" description="Helical" evidence="5">
    <location>
        <begin position="301"/>
        <end position="325"/>
    </location>
</feature>
<evidence type="ECO:0000256" key="3">
    <source>
        <dbReference type="ARBA" id="ARBA00023136"/>
    </source>
</evidence>
<proteinExistence type="inferred from homology"/>
<feature type="transmembrane region" description="Helical" evidence="5">
    <location>
        <begin position="371"/>
        <end position="389"/>
    </location>
</feature>
<dbReference type="PIRSF" id="PIRSF005690">
    <property type="entry name" value="GerBA"/>
    <property type="match status" value="1"/>
</dbReference>
<reference evidence="6 7" key="1">
    <citation type="journal article" date="2010" name="Int. J. Syst. Evol. Microbiol.">
        <title>Bacillus horneckiae sp. nov., isolated from a spacecraft-assembly clean room.</title>
        <authorList>
            <person name="Vaishampayan P."/>
            <person name="Probst A."/>
            <person name="Krishnamurthi S."/>
            <person name="Ghosh S."/>
            <person name="Osman S."/>
            <person name="McDowall A."/>
            <person name="Ruckmani A."/>
            <person name="Mayilraj S."/>
            <person name="Venkateswaran K."/>
        </authorList>
    </citation>
    <scope>NUCLEOTIDE SEQUENCE [LARGE SCALE GENOMIC DNA]</scope>
    <source>
        <strain evidence="7">1PO1SC</strain>
    </source>
</reference>
<evidence type="ECO:0000256" key="1">
    <source>
        <dbReference type="ARBA" id="ARBA00004141"/>
    </source>
</evidence>
<dbReference type="AlphaFoldDB" id="A0A2N0ZEL8"/>
<evidence type="ECO:0000256" key="4">
    <source>
        <dbReference type="PIRNR" id="PIRNR005690"/>
    </source>
</evidence>
<evidence type="ECO:0000256" key="2">
    <source>
        <dbReference type="ARBA" id="ARBA00005278"/>
    </source>
</evidence>
<dbReference type="InterPro" id="IPR004995">
    <property type="entry name" value="Spore_Ger"/>
</dbReference>
<sequence>MKRQSSSPDKGISSKGIELTAEYYRDLFKNSADIQIKKHKIHDEHKNKEYDCLLIFSEVMVDDGNLNGSIAQHKELLVSNINKKEVETVEYGNDELQLSIISPETTTAEEIAEEIFSGMVLVLFEEQQLLFMYPLPNIPQRSPEEPTSEISFLGPRDGFTEDISINIALVRKRYKTASLVNESFEIGRRGKTKISLLYVSDITNEEIIHEVKKQLNSIQTDMIISTSDLEQILAGKKYKLVPLFNYTGRPDYVVASIDNGRFAILIDGSPLALIGPANLTYLLKTAEDRYNPYYYTNFEMLFRFVGLLVAIFLPAFFIAITSFHLDQLPFPFLATITVSRMGLPLSPQLEAFFVLLLFEVFKGAGVTLPKAVGQTLTVVGGLIIGDAAIRGGLTSPTMLVVAGITSVSAYVLINQSLATSVSIVRLIVLFLSSILGLFGFFLGVFSVVLYLSRIQVLGVPYLAPVSPFSIKDFIGGLFSKPYVLDKKRSSILKTKDRTK</sequence>
<evidence type="ECO:0000313" key="6">
    <source>
        <dbReference type="EMBL" id="PKG27960.1"/>
    </source>
</evidence>
<keyword evidence="5" id="KW-1133">Transmembrane helix</keyword>
<keyword evidence="7" id="KW-1185">Reference proteome</keyword>
<feature type="transmembrane region" description="Helical" evidence="5">
    <location>
        <begin position="395"/>
        <end position="414"/>
    </location>
</feature>
<evidence type="ECO:0000313" key="7">
    <source>
        <dbReference type="Proteomes" id="UP000233343"/>
    </source>
</evidence>
<dbReference type="EMBL" id="PISD01000034">
    <property type="protein sequence ID" value="PKG27960.1"/>
    <property type="molecule type" value="Genomic_DNA"/>
</dbReference>
<comment type="similarity">
    <text evidence="2 4">Belongs to the GerABKA family.</text>
</comment>
<evidence type="ECO:0000256" key="5">
    <source>
        <dbReference type="SAM" id="Phobius"/>
    </source>
</evidence>
<accession>A0A2N0ZEL8</accession>
<feature type="transmembrane region" description="Helical" evidence="5">
    <location>
        <begin position="426"/>
        <end position="451"/>
    </location>
</feature>
<dbReference type="PANTHER" id="PTHR22550">
    <property type="entry name" value="SPORE GERMINATION PROTEIN"/>
    <property type="match status" value="1"/>
</dbReference>
<dbReference type="GO" id="GO:0009847">
    <property type="term" value="P:spore germination"/>
    <property type="evidence" value="ECO:0007669"/>
    <property type="project" value="UniProtKB-UniRule"/>
</dbReference>
<dbReference type="RefSeq" id="WP_066194966.1">
    <property type="nucleotide sequence ID" value="NZ_JAFDQP010000008.1"/>
</dbReference>